<keyword evidence="3" id="KW-1185">Reference proteome</keyword>
<dbReference type="Proteomes" id="UP000230233">
    <property type="component" value="Chromosome III"/>
</dbReference>
<dbReference type="OrthoDB" id="5826512at2759"/>
<comment type="caution">
    <text evidence="2">The sequence shown here is derived from an EMBL/GenBank/DDBJ whole genome shotgun (WGS) entry which is preliminary data.</text>
</comment>
<dbReference type="EMBL" id="PDUG01000003">
    <property type="protein sequence ID" value="PIC37812.1"/>
    <property type="molecule type" value="Genomic_DNA"/>
</dbReference>
<proteinExistence type="predicted"/>
<protein>
    <submittedName>
        <fullName evidence="2">Uncharacterized protein</fullName>
    </submittedName>
</protein>
<accession>A0A2G5UE43</accession>
<sequence length="68" mass="7194">MMFQARLVSPDTPGAPQSVKDVHRPVSQAPPAMVPVDSRAFTFDDPEGDTLANVASIKPDFSTGKPVA</sequence>
<organism evidence="2 3">
    <name type="scientific">Caenorhabditis nigoni</name>
    <dbReference type="NCBI Taxonomy" id="1611254"/>
    <lineage>
        <taxon>Eukaryota</taxon>
        <taxon>Metazoa</taxon>
        <taxon>Ecdysozoa</taxon>
        <taxon>Nematoda</taxon>
        <taxon>Chromadorea</taxon>
        <taxon>Rhabditida</taxon>
        <taxon>Rhabditina</taxon>
        <taxon>Rhabditomorpha</taxon>
        <taxon>Rhabditoidea</taxon>
        <taxon>Rhabditidae</taxon>
        <taxon>Peloderinae</taxon>
        <taxon>Caenorhabditis</taxon>
    </lineage>
</organism>
<name>A0A2G5UE43_9PELO</name>
<evidence type="ECO:0000256" key="1">
    <source>
        <dbReference type="SAM" id="MobiDB-lite"/>
    </source>
</evidence>
<gene>
    <name evidence="2" type="primary">Cnig_chr_III.g10022</name>
    <name evidence="2" type="ORF">B9Z55_010022</name>
</gene>
<evidence type="ECO:0000313" key="2">
    <source>
        <dbReference type="EMBL" id="PIC37812.1"/>
    </source>
</evidence>
<evidence type="ECO:0000313" key="3">
    <source>
        <dbReference type="Proteomes" id="UP000230233"/>
    </source>
</evidence>
<feature type="region of interest" description="Disordered" evidence="1">
    <location>
        <begin position="1"/>
        <end position="32"/>
    </location>
</feature>
<reference evidence="3" key="1">
    <citation type="submission" date="2017-10" db="EMBL/GenBank/DDBJ databases">
        <title>Rapid genome shrinkage in a self-fertile nematode reveals novel sperm competition proteins.</title>
        <authorList>
            <person name="Yin D."/>
            <person name="Schwarz E.M."/>
            <person name="Thomas C.G."/>
            <person name="Felde R.L."/>
            <person name="Korf I.F."/>
            <person name="Cutter A.D."/>
            <person name="Schartner C.M."/>
            <person name="Ralston E.J."/>
            <person name="Meyer B.J."/>
            <person name="Haag E.S."/>
        </authorList>
    </citation>
    <scope>NUCLEOTIDE SEQUENCE [LARGE SCALE GENOMIC DNA]</scope>
    <source>
        <strain evidence="3">JU1422</strain>
    </source>
</reference>
<dbReference type="AlphaFoldDB" id="A0A2G5UE43"/>